<keyword evidence="4" id="KW-1185">Reference proteome</keyword>
<feature type="region of interest" description="Disordered" evidence="1">
    <location>
        <begin position="1"/>
        <end position="37"/>
    </location>
</feature>
<comment type="caution">
    <text evidence="3">The sequence shown here is derived from an EMBL/GenBank/DDBJ whole genome shotgun (WGS) entry which is preliminary data.</text>
</comment>
<keyword evidence="2" id="KW-1133">Transmembrane helix</keyword>
<organism evidence="3 4">
    <name type="scientific">Streptomyces albidoflavus</name>
    <dbReference type="NCBI Taxonomy" id="1886"/>
    <lineage>
        <taxon>Bacteria</taxon>
        <taxon>Bacillati</taxon>
        <taxon>Actinomycetota</taxon>
        <taxon>Actinomycetes</taxon>
        <taxon>Kitasatosporales</taxon>
        <taxon>Streptomycetaceae</taxon>
        <taxon>Streptomyces</taxon>
        <taxon>Streptomyces albidoflavus group</taxon>
    </lineage>
</organism>
<accession>A0ABY3H6V1</accession>
<gene>
    <name evidence="3" type="ORF">FRZ02_02010</name>
</gene>
<evidence type="ECO:0000256" key="1">
    <source>
        <dbReference type="SAM" id="MobiDB-lite"/>
    </source>
</evidence>
<evidence type="ECO:0000313" key="4">
    <source>
        <dbReference type="Proteomes" id="UP000318052"/>
    </source>
</evidence>
<proteinExistence type="predicted"/>
<name>A0ABY3H6V1_9ACTN</name>
<feature type="region of interest" description="Disordered" evidence="1">
    <location>
        <begin position="100"/>
        <end position="135"/>
    </location>
</feature>
<evidence type="ECO:0000313" key="3">
    <source>
        <dbReference type="EMBL" id="TWV29121.1"/>
    </source>
</evidence>
<evidence type="ECO:0000256" key="2">
    <source>
        <dbReference type="SAM" id="Phobius"/>
    </source>
</evidence>
<keyword evidence="2" id="KW-0812">Transmembrane</keyword>
<sequence>MDHGMGHGADRTDRAGRTDRADRAGRTDGERYQGMDRRENAELYAAFEALLDAGPEPPLPSVTDAAVAGGRRIRRRRTAVALAGALVVAVCGVTTAVNVADSRPDPVQQPLAPPTPTQEPTEAPTPVATPEPVPG</sequence>
<protein>
    <submittedName>
        <fullName evidence="3">Uncharacterized protein</fullName>
    </submittedName>
</protein>
<dbReference type="Proteomes" id="UP000318052">
    <property type="component" value="Unassembled WGS sequence"/>
</dbReference>
<feature type="compositionally biased region" description="Low complexity" evidence="1">
    <location>
        <begin position="100"/>
        <end position="110"/>
    </location>
</feature>
<keyword evidence="2" id="KW-0472">Membrane</keyword>
<reference evidence="4" key="1">
    <citation type="journal article" date="2019" name="Microbiol. Resour. Announc.">
        <title>Draft Genomic Sequences of Streptomyces misionensis and Streptomyces albidoflavus, bacteria applied for phytopathogen biocontrol.</title>
        <authorList>
            <person name="Pylro V."/>
            <person name="Dias A."/>
            <person name="Andreote F."/>
            <person name="Varani A."/>
            <person name="Andreote C."/>
            <person name="Bernardo E."/>
            <person name="Martins T."/>
        </authorList>
    </citation>
    <scope>NUCLEOTIDE SEQUENCE [LARGE SCALE GENOMIC DNA]</scope>
    <source>
        <strain evidence="4">77</strain>
    </source>
</reference>
<dbReference type="EMBL" id="VOGX01000001">
    <property type="protein sequence ID" value="TWV29121.1"/>
    <property type="molecule type" value="Genomic_DNA"/>
</dbReference>
<feature type="transmembrane region" description="Helical" evidence="2">
    <location>
        <begin position="79"/>
        <end position="100"/>
    </location>
</feature>